<name>A0A644Z940_9ZZZZ</name>
<gene>
    <name evidence="2" type="ORF">SDC9_84010</name>
</gene>
<proteinExistence type="predicted"/>
<reference evidence="2" key="1">
    <citation type="submission" date="2019-08" db="EMBL/GenBank/DDBJ databases">
        <authorList>
            <person name="Kucharzyk K."/>
            <person name="Murdoch R.W."/>
            <person name="Higgins S."/>
            <person name="Loffler F."/>
        </authorList>
    </citation>
    <scope>NUCLEOTIDE SEQUENCE</scope>
</reference>
<evidence type="ECO:0000313" key="2">
    <source>
        <dbReference type="EMBL" id="MPM37396.1"/>
    </source>
</evidence>
<dbReference type="AlphaFoldDB" id="A0A644Z940"/>
<feature type="transmembrane region" description="Helical" evidence="1">
    <location>
        <begin position="54"/>
        <end position="72"/>
    </location>
</feature>
<evidence type="ECO:0000256" key="1">
    <source>
        <dbReference type="SAM" id="Phobius"/>
    </source>
</evidence>
<sequence length="97" mass="10654">MQSQTNTQVTNDKGKLAAIMMLTLLSIAIIVVGVSFCIYSIICNVEFMVLGNLVHGAVFGLIVSFLGVRYFLSVGKLKAAIYQPTSKFSWSNFKKDI</sequence>
<feature type="transmembrane region" description="Helical" evidence="1">
    <location>
        <begin position="21"/>
        <end position="42"/>
    </location>
</feature>
<comment type="caution">
    <text evidence="2">The sequence shown here is derived from an EMBL/GenBank/DDBJ whole genome shotgun (WGS) entry which is preliminary data.</text>
</comment>
<keyword evidence="1" id="KW-0472">Membrane</keyword>
<keyword evidence="1" id="KW-0812">Transmembrane</keyword>
<dbReference type="EMBL" id="VSSQ01007928">
    <property type="protein sequence ID" value="MPM37396.1"/>
    <property type="molecule type" value="Genomic_DNA"/>
</dbReference>
<keyword evidence="1" id="KW-1133">Transmembrane helix</keyword>
<accession>A0A644Z940</accession>
<protein>
    <submittedName>
        <fullName evidence="2">Uncharacterized protein</fullName>
    </submittedName>
</protein>
<organism evidence="2">
    <name type="scientific">bioreactor metagenome</name>
    <dbReference type="NCBI Taxonomy" id="1076179"/>
    <lineage>
        <taxon>unclassified sequences</taxon>
        <taxon>metagenomes</taxon>
        <taxon>ecological metagenomes</taxon>
    </lineage>
</organism>